<dbReference type="GO" id="GO:0005737">
    <property type="term" value="C:cytoplasm"/>
    <property type="evidence" value="ECO:0007669"/>
    <property type="project" value="TreeGrafter"/>
</dbReference>
<dbReference type="Pfam" id="PF00397">
    <property type="entry name" value="WW"/>
    <property type="match status" value="1"/>
</dbReference>
<dbReference type="PROSITE" id="PS50020">
    <property type="entry name" value="WW_DOMAIN_2"/>
    <property type="match status" value="1"/>
</dbReference>
<dbReference type="InterPro" id="IPR001452">
    <property type="entry name" value="SH3_domain"/>
</dbReference>
<dbReference type="Ensembl" id="ENSCMIT00000046748.1">
    <property type="protein sequence ID" value="ENSCMIP00000046092.1"/>
    <property type="gene ID" value="ENSCMIG00000018979.1"/>
</dbReference>
<dbReference type="SMART" id="SM00456">
    <property type="entry name" value="WW"/>
    <property type="match status" value="1"/>
</dbReference>
<dbReference type="CDD" id="cd13233">
    <property type="entry name" value="PH_ARHGAP9-like"/>
    <property type="match status" value="1"/>
</dbReference>
<dbReference type="Proteomes" id="UP000314986">
    <property type="component" value="Unassembled WGS sequence"/>
</dbReference>
<keyword evidence="10" id="KW-1185">Reference proteome</keyword>
<dbReference type="AlphaFoldDB" id="A0A4W3JTK0"/>
<dbReference type="GeneTree" id="ENSGT00950000182860"/>
<dbReference type="InterPro" id="IPR000198">
    <property type="entry name" value="RhoGAP_dom"/>
</dbReference>
<name>A0A4W3JTK0_CALMI</name>
<dbReference type="PANTHER" id="PTHR23176:SF103">
    <property type="entry name" value="RHO GTPASE-ACTIVATING PROTEIN 9"/>
    <property type="match status" value="1"/>
</dbReference>
<reference evidence="10" key="3">
    <citation type="journal article" date="2014" name="Nature">
        <title>Elephant shark genome provides unique insights into gnathostome evolution.</title>
        <authorList>
            <consortium name="International Elephant Shark Genome Sequencing Consortium"/>
            <person name="Venkatesh B."/>
            <person name="Lee A.P."/>
            <person name="Ravi V."/>
            <person name="Maurya A.K."/>
            <person name="Lian M.M."/>
            <person name="Swann J.B."/>
            <person name="Ohta Y."/>
            <person name="Flajnik M.F."/>
            <person name="Sutoh Y."/>
            <person name="Kasahara M."/>
            <person name="Hoon S."/>
            <person name="Gangu V."/>
            <person name="Roy S.W."/>
            <person name="Irimia M."/>
            <person name="Korzh V."/>
            <person name="Kondrychyn I."/>
            <person name="Lim Z.W."/>
            <person name="Tay B.H."/>
            <person name="Tohari S."/>
            <person name="Kong K.W."/>
            <person name="Ho S."/>
            <person name="Lorente-Galdos B."/>
            <person name="Quilez J."/>
            <person name="Marques-Bonet T."/>
            <person name="Raney B.J."/>
            <person name="Ingham P.W."/>
            <person name="Tay A."/>
            <person name="Hillier L.W."/>
            <person name="Minx P."/>
            <person name="Boehm T."/>
            <person name="Wilson R.K."/>
            <person name="Brenner S."/>
            <person name="Warren W.C."/>
        </authorList>
    </citation>
    <scope>NUCLEOTIDE SEQUENCE [LARGE SCALE GENOMIC DNA]</scope>
</reference>
<feature type="domain" description="PH" evidence="6">
    <location>
        <begin position="354"/>
        <end position="465"/>
    </location>
</feature>
<keyword evidence="4" id="KW-0812">Transmembrane</keyword>
<keyword evidence="1 3" id="KW-0728">SH3 domain</keyword>
<evidence type="ECO:0000259" key="8">
    <source>
        <dbReference type="PROSITE" id="PS50238"/>
    </source>
</evidence>
<evidence type="ECO:0000259" key="7">
    <source>
        <dbReference type="PROSITE" id="PS50020"/>
    </source>
</evidence>
<evidence type="ECO:0000256" key="3">
    <source>
        <dbReference type="PROSITE-ProRule" id="PRU00192"/>
    </source>
</evidence>
<dbReference type="SMART" id="SM00233">
    <property type="entry name" value="PH"/>
    <property type="match status" value="1"/>
</dbReference>
<reference evidence="10" key="2">
    <citation type="journal article" date="2007" name="PLoS Biol.">
        <title>Survey sequencing and comparative analysis of the elephant shark (Callorhinchus milii) genome.</title>
        <authorList>
            <person name="Venkatesh B."/>
            <person name="Kirkness E.F."/>
            <person name="Loh Y.H."/>
            <person name="Halpern A.L."/>
            <person name="Lee A.P."/>
            <person name="Johnson J."/>
            <person name="Dandona N."/>
            <person name="Viswanathan L.D."/>
            <person name="Tay A."/>
            <person name="Venter J.C."/>
            <person name="Strausberg R.L."/>
            <person name="Brenner S."/>
        </authorList>
    </citation>
    <scope>NUCLEOTIDE SEQUENCE [LARGE SCALE GENOMIC DNA]</scope>
</reference>
<dbReference type="PROSITE" id="PS50003">
    <property type="entry name" value="PH_DOMAIN"/>
    <property type="match status" value="1"/>
</dbReference>
<dbReference type="SUPFAM" id="SSF51045">
    <property type="entry name" value="WW domain"/>
    <property type="match status" value="1"/>
</dbReference>
<organism evidence="9 10">
    <name type="scientific">Callorhinchus milii</name>
    <name type="common">Ghost shark</name>
    <dbReference type="NCBI Taxonomy" id="7868"/>
    <lineage>
        <taxon>Eukaryota</taxon>
        <taxon>Metazoa</taxon>
        <taxon>Chordata</taxon>
        <taxon>Craniata</taxon>
        <taxon>Vertebrata</taxon>
        <taxon>Chondrichthyes</taxon>
        <taxon>Holocephali</taxon>
        <taxon>Chimaeriformes</taxon>
        <taxon>Callorhinchidae</taxon>
        <taxon>Callorhinchus</taxon>
    </lineage>
</organism>
<reference evidence="9" key="5">
    <citation type="submission" date="2025-09" db="UniProtKB">
        <authorList>
            <consortium name="Ensembl"/>
        </authorList>
    </citation>
    <scope>IDENTIFICATION</scope>
</reference>
<feature type="domain" description="Rho-GAP" evidence="8">
    <location>
        <begin position="545"/>
        <end position="752"/>
    </location>
</feature>
<dbReference type="PANTHER" id="PTHR23176">
    <property type="entry name" value="RHO/RAC/CDC GTPASE-ACTIVATING PROTEIN"/>
    <property type="match status" value="1"/>
</dbReference>
<dbReference type="PRINTS" id="PR00683">
    <property type="entry name" value="SPECTRINPH"/>
</dbReference>
<dbReference type="STRING" id="7868.ENSCMIP00000046092"/>
<dbReference type="InterPro" id="IPR001202">
    <property type="entry name" value="WW_dom"/>
</dbReference>
<dbReference type="PROSITE" id="PS50238">
    <property type="entry name" value="RHOGAP"/>
    <property type="match status" value="1"/>
</dbReference>
<keyword evidence="2" id="KW-0343">GTPase activation</keyword>
<dbReference type="SUPFAM" id="SSF50044">
    <property type="entry name" value="SH3-domain"/>
    <property type="match status" value="1"/>
</dbReference>
<protein>
    <submittedName>
        <fullName evidence="9">Uncharacterized protein</fullName>
    </submittedName>
</protein>
<dbReference type="CDD" id="cd00201">
    <property type="entry name" value="WW"/>
    <property type="match status" value="1"/>
</dbReference>
<dbReference type="Pfam" id="PF00018">
    <property type="entry name" value="SH3_1"/>
    <property type="match status" value="1"/>
</dbReference>
<dbReference type="GO" id="GO:0007165">
    <property type="term" value="P:signal transduction"/>
    <property type="evidence" value="ECO:0007669"/>
    <property type="project" value="InterPro"/>
</dbReference>
<feature type="domain" description="WW" evidence="7">
    <location>
        <begin position="273"/>
        <end position="301"/>
    </location>
</feature>
<dbReference type="InterPro" id="IPR050729">
    <property type="entry name" value="Rho-GAP"/>
</dbReference>
<dbReference type="GO" id="GO:0005096">
    <property type="term" value="F:GTPase activator activity"/>
    <property type="evidence" value="ECO:0007669"/>
    <property type="project" value="UniProtKB-KW"/>
</dbReference>
<sequence>MSAPAVLSGRWLREWDAFGWCQTEAQTPLSLQHTMGEFKHGKRYLMLSKLLSVPMLGQQPVPQGTVLLQALYYYQYIATDGRLIQISEGDQFVLLQKSNEDWWQVRRQGEPKKVKPIYVPAKYVLEVPPGTTGSLRATPAECTSKSGVEFSVRQQKICIQQCPTNSNEVNNHFLEGVGGGGGCLTGHQEKLETELNPGLKSSTRQHNPSTNLELEAESDLLSFWTFVLQTTESVVELAGRSDSPVYTNLEELRMVHLEPPNPINPPVQVLDLWERHVDPATDRNFYFNTVTKEKTWKPPRRARNRMARVGKGFNCRERKYICILILVIILAFVTALYYVVDTYQSASQNILQSMLEKAGLLNKTKIAEGGRKLKKNWSISRVVLVGNSLAFYKETKTQTAASWKPGNRPESSVDLRGSLIEWTKEMSSKKNVFRLRTVTGNEFLFQAENEDYISDWYKTIKNVIETLDRENPLDYQMVYALRRSSSAELLDCSGDEDENPAKEKRDSRMTLCKRVKSRLRKFITKRPPLQSLQEKGLIKDQVFGCRLETLCDREKENVPKFVQLCIDAVEKRGLEADGIYRVSGNLATIQKLRFLVDHERAVTTDGRYLFPEGLCQEEKLNMDDAQWEDVHVITGALKMFFRELPEPLVPYNSFEHFVSAIKIADAAEKVESIKQLVWSLPKPNQDTMRVMFRHLKKVVEHSEANRMTAQSIAIVFGPTLMRSEKDFSNMAVHMVYQNQIVELILVECDGIFNPENKLLR</sequence>
<keyword evidence="4" id="KW-1133">Transmembrane helix</keyword>
<dbReference type="InterPro" id="IPR001605">
    <property type="entry name" value="PH_dom-spectrin-type"/>
</dbReference>
<dbReference type="Gene3D" id="2.30.30.40">
    <property type="entry name" value="SH3 Domains"/>
    <property type="match status" value="1"/>
</dbReference>
<dbReference type="Gene3D" id="2.30.29.30">
    <property type="entry name" value="Pleckstrin-homology domain (PH domain)/Phosphotyrosine-binding domain (PTB)"/>
    <property type="match status" value="1"/>
</dbReference>
<reference evidence="10" key="1">
    <citation type="journal article" date="2006" name="Science">
        <title>Ancient noncoding elements conserved in the human genome.</title>
        <authorList>
            <person name="Venkatesh B."/>
            <person name="Kirkness E.F."/>
            <person name="Loh Y.H."/>
            <person name="Halpern A.L."/>
            <person name="Lee A.P."/>
            <person name="Johnson J."/>
            <person name="Dandona N."/>
            <person name="Viswanathan L.D."/>
            <person name="Tay A."/>
            <person name="Venter J.C."/>
            <person name="Strausberg R.L."/>
            <person name="Brenner S."/>
        </authorList>
    </citation>
    <scope>NUCLEOTIDE SEQUENCE [LARGE SCALE GENOMIC DNA]</scope>
</reference>
<dbReference type="Gene3D" id="2.20.70.10">
    <property type="match status" value="1"/>
</dbReference>
<dbReference type="InterPro" id="IPR008936">
    <property type="entry name" value="Rho_GTPase_activation_prot"/>
</dbReference>
<dbReference type="CDD" id="cd04403">
    <property type="entry name" value="RhoGAP_ARHGAP27_15_12_9"/>
    <property type="match status" value="1"/>
</dbReference>
<gene>
    <name evidence="9" type="primary">arhgap9</name>
</gene>
<evidence type="ECO:0000259" key="6">
    <source>
        <dbReference type="PROSITE" id="PS50003"/>
    </source>
</evidence>
<dbReference type="GO" id="GO:0005543">
    <property type="term" value="F:phospholipid binding"/>
    <property type="evidence" value="ECO:0007669"/>
    <property type="project" value="InterPro"/>
</dbReference>
<feature type="domain" description="SH3" evidence="5">
    <location>
        <begin position="63"/>
        <end position="129"/>
    </location>
</feature>
<evidence type="ECO:0000313" key="9">
    <source>
        <dbReference type="Ensembl" id="ENSCMIP00000046092.1"/>
    </source>
</evidence>
<dbReference type="SUPFAM" id="SSF50729">
    <property type="entry name" value="PH domain-like"/>
    <property type="match status" value="1"/>
</dbReference>
<dbReference type="InterPro" id="IPR036028">
    <property type="entry name" value="SH3-like_dom_sf"/>
</dbReference>
<evidence type="ECO:0000256" key="4">
    <source>
        <dbReference type="SAM" id="Phobius"/>
    </source>
</evidence>
<evidence type="ECO:0000259" key="5">
    <source>
        <dbReference type="PROSITE" id="PS50002"/>
    </source>
</evidence>
<dbReference type="OMA" id="ETWERHI"/>
<dbReference type="FunFam" id="1.10.555.10:FF:000003">
    <property type="entry name" value="Putative rho GTPase-activating protein 12"/>
    <property type="match status" value="1"/>
</dbReference>
<evidence type="ECO:0000256" key="1">
    <source>
        <dbReference type="ARBA" id="ARBA00022443"/>
    </source>
</evidence>
<proteinExistence type="predicted"/>
<evidence type="ECO:0000256" key="2">
    <source>
        <dbReference type="ARBA" id="ARBA00022468"/>
    </source>
</evidence>
<dbReference type="SMART" id="SM00324">
    <property type="entry name" value="RhoGAP"/>
    <property type="match status" value="1"/>
</dbReference>
<dbReference type="Gene3D" id="1.10.555.10">
    <property type="entry name" value="Rho GTPase activation protein"/>
    <property type="match status" value="1"/>
</dbReference>
<dbReference type="InterPro" id="IPR036020">
    <property type="entry name" value="WW_dom_sf"/>
</dbReference>
<dbReference type="Pfam" id="PF00620">
    <property type="entry name" value="RhoGAP"/>
    <property type="match status" value="1"/>
</dbReference>
<feature type="transmembrane region" description="Helical" evidence="4">
    <location>
        <begin position="320"/>
        <end position="340"/>
    </location>
</feature>
<dbReference type="InterPro" id="IPR001849">
    <property type="entry name" value="PH_domain"/>
</dbReference>
<dbReference type="FunFam" id="2.30.29.30:FF:000182">
    <property type="entry name" value="Rho GTPase activating protein 9"/>
    <property type="match status" value="1"/>
</dbReference>
<dbReference type="InterPro" id="IPR011993">
    <property type="entry name" value="PH-like_dom_sf"/>
</dbReference>
<dbReference type="SUPFAM" id="SSF48350">
    <property type="entry name" value="GTPase activation domain, GAP"/>
    <property type="match status" value="1"/>
</dbReference>
<keyword evidence="4" id="KW-0472">Membrane</keyword>
<evidence type="ECO:0000313" key="10">
    <source>
        <dbReference type="Proteomes" id="UP000314986"/>
    </source>
</evidence>
<dbReference type="InParanoid" id="A0A4W3JTK0"/>
<reference evidence="9" key="4">
    <citation type="submission" date="2025-08" db="UniProtKB">
        <authorList>
            <consortium name="Ensembl"/>
        </authorList>
    </citation>
    <scope>IDENTIFICATION</scope>
</reference>
<dbReference type="PROSITE" id="PS50002">
    <property type="entry name" value="SH3"/>
    <property type="match status" value="1"/>
</dbReference>
<dbReference type="Pfam" id="PF00169">
    <property type="entry name" value="PH"/>
    <property type="match status" value="1"/>
</dbReference>
<accession>A0A4W3JTK0</accession>